<protein>
    <recommendedName>
        <fullName evidence="3">Glycosyl transferase family 1 domain-containing protein</fullName>
    </recommendedName>
</protein>
<keyword evidence="2" id="KW-1185">Reference proteome</keyword>
<evidence type="ECO:0000313" key="1">
    <source>
        <dbReference type="EMBL" id="AUM75333.1"/>
    </source>
</evidence>
<dbReference type="AlphaFoldDB" id="A0A2K9MI84"/>
<dbReference type="KEGG" id="paru:CYR75_14450"/>
<evidence type="ECO:0000313" key="2">
    <source>
        <dbReference type="Proteomes" id="UP000234882"/>
    </source>
</evidence>
<dbReference type="SUPFAM" id="SSF53756">
    <property type="entry name" value="UDP-Glycosyltransferase/glycogen phosphorylase"/>
    <property type="match status" value="1"/>
</dbReference>
<dbReference type="Proteomes" id="UP000234882">
    <property type="component" value="Chromosome"/>
</dbReference>
<name>A0A2K9MI84_9RHOB</name>
<dbReference type="Gene3D" id="3.40.50.2000">
    <property type="entry name" value="Glycogen Phosphorylase B"/>
    <property type="match status" value="1"/>
</dbReference>
<dbReference type="EMBL" id="CP025583">
    <property type="protein sequence ID" value="AUM75333.1"/>
    <property type="molecule type" value="Genomic_DNA"/>
</dbReference>
<gene>
    <name evidence="1" type="ORF">CYR75_14450</name>
</gene>
<reference evidence="2" key="1">
    <citation type="submission" date="2017-12" db="EMBL/GenBank/DDBJ databases">
        <title>Genomic analysis of Paracoccus sp. CBA4604.</title>
        <authorList>
            <person name="Roh S.W."/>
            <person name="Kim J.Y."/>
            <person name="Kim J.S."/>
        </authorList>
    </citation>
    <scope>NUCLEOTIDE SEQUENCE [LARGE SCALE GENOMIC DNA]</scope>
    <source>
        <strain evidence="2">CBA4604</strain>
    </source>
</reference>
<organism evidence="1 2">
    <name type="scientific">Paracoccus jeotgali</name>
    <dbReference type="NCBI Taxonomy" id="2065379"/>
    <lineage>
        <taxon>Bacteria</taxon>
        <taxon>Pseudomonadati</taxon>
        <taxon>Pseudomonadota</taxon>
        <taxon>Alphaproteobacteria</taxon>
        <taxon>Rhodobacterales</taxon>
        <taxon>Paracoccaceae</taxon>
        <taxon>Paracoccus</taxon>
    </lineage>
</organism>
<sequence>MAGLVAAHFDTAFYLEQCPEAETHAGGAAQHYLDHGEAEGLQPTRDFSGIAYLRQNPDVAATGMNGFYHYLAFGRAEGRELGHQPSADLDRAISRDFDADFYLARYPDVAKAGTDPLTHFRRRGLYENRLPNAHFDPQYYRRAAGASLDASQSAYQHFLEEGRDRGLPESMTSADAPIFRRFAQLNGWEPEAAAVAVRDRRQALIGSLLSGPLRQQLEKLEQVDPLVMKSFGSGLRPGISPVRNEAVMLQVSAILEAQQAAQRRPAKAVVVLPWSHLGGASKLAGMATRLLADRFGPDEIAVIHTESAEFEYSQWFPEGIRVIDLYTSCLGLPRKQQSRVLLELLRSLRPELVLNINSRLCWETFQNFGKPLSNETRLLAYMFCGEKDARGHWSGYPISSYHTVLDILNGVFVDNHFLKAELSERYLLSDPALSKLTVLETPADPQLAQVQLRQRPEGARPAIFWAGRFARQKRLDLVEGIALRMPDCNFHVWGGEAWPGNKPDNMMLHGTYQDLAELPLQDCDVWLYTAEWDGVPNMLIEIATLGVPLVGLLAGGTGEVLLPDLAVGVAEIDDIDAYVAGLRQIIDHPEQAAARAARLRQTMLQKRTPGAYARALNAVIDQLPPRSPVEVQP</sequence>
<proteinExistence type="predicted"/>
<accession>A0A2K9MI84</accession>
<evidence type="ECO:0008006" key="3">
    <source>
        <dbReference type="Google" id="ProtNLM"/>
    </source>
</evidence>